<evidence type="ECO:0000256" key="1">
    <source>
        <dbReference type="ARBA" id="ARBA00001798"/>
    </source>
</evidence>
<dbReference type="EMBL" id="KV417715">
    <property type="protein sequence ID" value="KZP08734.1"/>
    <property type="molecule type" value="Genomic_DNA"/>
</dbReference>
<dbReference type="Proteomes" id="UP000076532">
    <property type="component" value="Unassembled WGS sequence"/>
</dbReference>
<evidence type="ECO:0000256" key="4">
    <source>
        <dbReference type="ARBA" id="ARBA00022723"/>
    </source>
</evidence>
<evidence type="ECO:0000259" key="10">
    <source>
        <dbReference type="PROSITE" id="PS51873"/>
    </source>
</evidence>
<dbReference type="InterPro" id="IPR031127">
    <property type="entry name" value="E3_UB_ligase_RBR"/>
</dbReference>
<keyword evidence="6" id="KW-0863">Zinc-finger</keyword>
<dbReference type="PROSITE" id="PS51873">
    <property type="entry name" value="TRIAD"/>
    <property type="match status" value="1"/>
</dbReference>
<dbReference type="GO" id="GO:0061630">
    <property type="term" value="F:ubiquitin protein ligase activity"/>
    <property type="evidence" value="ECO:0007669"/>
    <property type="project" value="UniProtKB-EC"/>
</dbReference>
<dbReference type="STRING" id="436010.A0A165XNQ2"/>
<evidence type="ECO:0000256" key="7">
    <source>
        <dbReference type="ARBA" id="ARBA00022786"/>
    </source>
</evidence>
<accession>A0A165XNQ2</accession>
<reference evidence="11 12" key="1">
    <citation type="journal article" date="2016" name="Mol. Biol. Evol.">
        <title>Comparative Genomics of Early-Diverging Mushroom-Forming Fungi Provides Insights into the Origins of Lignocellulose Decay Capabilities.</title>
        <authorList>
            <person name="Nagy L.G."/>
            <person name="Riley R."/>
            <person name="Tritt A."/>
            <person name="Adam C."/>
            <person name="Daum C."/>
            <person name="Floudas D."/>
            <person name="Sun H."/>
            <person name="Yadav J.S."/>
            <person name="Pangilinan J."/>
            <person name="Larsson K.H."/>
            <person name="Matsuura K."/>
            <person name="Barry K."/>
            <person name="Labutti K."/>
            <person name="Kuo R."/>
            <person name="Ohm R.A."/>
            <person name="Bhattacharya S.S."/>
            <person name="Shirouzu T."/>
            <person name="Yoshinaga Y."/>
            <person name="Martin F.M."/>
            <person name="Grigoriev I.V."/>
            <person name="Hibbett D.S."/>
        </authorList>
    </citation>
    <scope>NUCLEOTIDE SEQUENCE [LARGE SCALE GENOMIC DNA]</scope>
    <source>
        <strain evidence="11 12">CBS 109695</strain>
    </source>
</reference>
<evidence type="ECO:0000256" key="3">
    <source>
        <dbReference type="ARBA" id="ARBA00022679"/>
    </source>
</evidence>
<dbReference type="GO" id="GO:0016567">
    <property type="term" value="P:protein ubiquitination"/>
    <property type="evidence" value="ECO:0007669"/>
    <property type="project" value="InterPro"/>
</dbReference>
<dbReference type="SMART" id="SM00647">
    <property type="entry name" value="IBR"/>
    <property type="match status" value="2"/>
</dbReference>
<dbReference type="PANTHER" id="PTHR11685">
    <property type="entry name" value="RBR FAMILY RING FINGER AND IBR DOMAIN-CONTAINING"/>
    <property type="match status" value="1"/>
</dbReference>
<keyword evidence="3" id="KW-0808">Transferase</keyword>
<gene>
    <name evidence="11" type="ORF">FIBSPDRAFT_802690</name>
</gene>
<keyword evidence="4" id="KW-0479">Metal-binding</keyword>
<dbReference type="InterPro" id="IPR002867">
    <property type="entry name" value="IBR_dom"/>
</dbReference>
<protein>
    <recommendedName>
        <fullName evidence="2">RBR-type E3 ubiquitin transferase</fullName>
        <ecNumber evidence="2">2.3.2.31</ecNumber>
    </recommendedName>
</protein>
<keyword evidence="7" id="KW-0833">Ubl conjugation pathway</keyword>
<dbReference type="Gene3D" id="1.20.120.1750">
    <property type="match status" value="1"/>
</dbReference>
<feature type="domain" description="RING-type" evidence="10">
    <location>
        <begin position="186"/>
        <end position="427"/>
    </location>
</feature>
<proteinExistence type="predicted"/>
<dbReference type="Pfam" id="PF01485">
    <property type="entry name" value="IBR"/>
    <property type="match status" value="2"/>
</dbReference>
<dbReference type="CDD" id="cd22582">
    <property type="entry name" value="BRcat_RBR_unk"/>
    <property type="match status" value="1"/>
</dbReference>
<feature type="region of interest" description="Disordered" evidence="9">
    <location>
        <begin position="542"/>
        <end position="561"/>
    </location>
</feature>
<evidence type="ECO:0000256" key="2">
    <source>
        <dbReference type="ARBA" id="ARBA00012251"/>
    </source>
</evidence>
<name>A0A165XNQ2_9AGAM</name>
<sequence>MTLALDVQSELTIFQLLEEDLGNISDTHEAEKLQLTEIMAATAFPKSREMEYAPLVSDEEIALQLYTLENQLALDQVYAELLHSQDASFAISMQEAQRLAAAEQKVRIDGEFARKLQANLDEDGSDNRMSFHDSVDADCALGQEVIDEILASDPNSKGKGKRKETLVDSEFLSDAPTKKRRLLTGPYSTCGICGDVFQHTYSPMTAAQTANSSKRLPFGLRLPCPGKHPYCMNCLSQYISSKLDPDGQGGVKDGRIVFPIRCPECPADKWPEGIPDTIAVKVLTKDTADLWHYQKLLDSLPRYYCPNKSCSALVQMDESSTDPQATCPLCSMIMCVPCKVQWHDGYTCEAYQALPAEDRSAEDLLLLRLAKKEKWRRCNKCKRMVELISGCNHITCICGGQFCFKCGADWDIKKSGCTRGKGCKLWEDDDQLLDQDQRGAAAQHMPLAAPRVLAPVPAVLPQYVHDPPPRYENGEFGWMRTPDRESRNHKFTGGMLKTFSCGYCGRYEGNLWDLQAHLMNVGRHPVFSCCGKFYREQRHYEQHQVSGGRDHHDTYIRGEGA</sequence>
<dbReference type="SUPFAM" id="SSF57850">
    <property type="entry name" value="RING/U-box"/>
    <property type="match status" value="3"/>
</dbReference>
<evidence type="ECO:0000313" key="12">
    <source>
        <dbReference type="Proteomes" id="UP000076532"/>
    </source>
</evidence>
<keyword evidence="5" id="KW-0677">Repeat</keyword>
<comment type="catalytic activity">
    <reaction evidence="1">
        <text>[E2 ubiquitin-conjugating enzyme]-S-ubiquitinyl-L-cysteine + [acceptor protein]-L-lysine = [E2 ubiquitin-conjugating enzyme]-L-cysteine + [acceptor protein]-N(6)-ubiquitinyl-L-lysine.</text>
        <dbReference type="EC" id="2.3.2.31"/>
    </reaction>
</comment>
<evidence type="ECO:0000256" key="5">
    <source>
        <dbReference type="ARBA" id="ARBA00022737"/>
    </source>
</evidence>
<keyword evidence="8" id="KW-0862">Zinc</keyword>
<organism evidence="11 12">
    <name type="scientific">Athelia psychrophila</name>
    <dbReference type="NCBI Taxonomy" id="1759441"/>
    <lineage>
        <taxon>Eukaryota</taxon>
        <taxon>Fungi</taxon>
        <taxon>Dikarya</taxon>
        <taxon>Basidiomycota</taxon>
        <taxon>Agaricomycotina</taxon>
        <taxon>Agaricomycetes</taxon>
        <taxon>Agaricomycetidae</taxon>
        <taxon>Atheliales</taxon>
        <taxon>Atheliaceae</taxon>
        <taxon>Athelia</taxon>
    </lineage>
</organism>
<dbReference type="EC" id="2.3.2.31" evidence="2"/>
<evidence type="ECO:0000256" key="6">
    <source>
        <dbReference type="ARBA" id="ARBA00022771"/>
    </source>
</evidence>
<evidence type="ECO:0000313" key="11">
    <source>
        <dbReference type="EMBL" id="KZP08734.1"/>
    </source>
</evidence>
<dbReference type="AlphaFoldDB" id="A0A165XNQ2"/>
<evidence type="ECO:0000256" key="8">
    <source>
        <dbReference type="ARBA" id="ARBA00022833"/>
    </source>
</evidence>
<dbReference type="InterPro" id="IPR044066">
    <property type="entry name" value="TRIAD_supradom"/>
</dbReference>
<dbReference type="GO" id="GO:0008270">
    <property type="term" value="F:zinc ion binding"/>
    <property type="evidence" value="ECO:0007669"/>
    <property type="project" value="UniProtKB-KW"/>
</dbReference>
<dbReference type="OrthoDB" id="9977870at2759"/>
<evidence type="ECO:0000256" key="9">
    <source>
        <dbReference type="SAM" id="MobiDB-lite"/>
    </source>
</evidence>
<dbReference type="CDD" id="cd22584">
    <property type="entry name" value="Rcat_RBR_unk"/>
    <property type="match status" value="1"/>
</dbReference>
<keyword evidence="12" id="KW-1185">Reference proteome</keyword>